<dbReference type="InterPro" id="IPR036915">
    <property type="entry name" value="Cyclin-like_sf"/>
</dbReference>
<dbReference type="Pfam" id="PF00134">
    <property type="entry name" value="Cyclin_N"/>
    <property type="match status" value="1"/>
</dbReference>
<feature type="domain" description="Cyclin-like" evidence="2">
    <location>
        <begin position="50"/>
        <end position="134"/>
    </location>
</feature>
<dbReference type="AlphaFoldDB" id="A0AAU9JNG4"/>
<comment type="similarity">
    <text evidence="1">Belongs to the cyclin family.</text>
</comment>
<evidence type="ECO:0000313" key="4">
    <source>
        <dbReference type="Proteomes" id="UP001162131"/>
    </source>
</evidence>
<evidence type="ECO:0000313" key="3">
    <source>
        <dbReference type="EMBL" id="CAG9329371.1"/>
    </source>
</evidence>
<dbReference type="InterPro" id="IPR013763">
    <property type="entry name" value="Cyclin-like_dom"/>
</dbReference>
<keyword evidence="4" id="KW-1185">Reference proteome</keyword>
<comment type="caution">
    <text evidence="3">The sequence shown here is derived from an EMBL/GenBank/DDBJ whole genome shotgun (WGS) entry which is preliminary data.</text>
</comment>
<sequence>MISKRERLVTDWSSEVLTYLLEIEQKLPRMGNFLRENQEIEVWMHDKLVNWIVNHAEEIGASVETIQLAITLINRFLSQVKTKKAVLQLVGIVCLMVALKFHESVMYTLEHAVLHTSNMYRKEDIQTTELFALQKFGWTLSFPTAAELSRQLLYVTGVEYDFSKILDRSDAFAMICYTDYYLSQFSALVIAIVSVICSLEQHGQNGFRNQWLKFLNSKIELDVAELDECKRSLVRKLYRETPDPHRNKLQCLLQESLMSLMQAINQS</sequence>
<proteinExistence type="inferred from homology"/>
<dbReference type="SUPFAM" id="SSF47954">
    <property type="entry name" value="Cyclin-like"/>
    <property type="match status" value="1"/>
</dbReference>
<evidence type="ECO:0000259" key="2">
    <source>
        <dbReference type="SMART" id="SM00385"/>
    </source>
</evidence>
<gene>
    <name evidence="3" type="ORF">BSTOLATCC_MIC48192</name>
</gene>
<dbReference type="InterPro" id="IPR006671">
    <property type="entry name" value="Cyclin_N"/>
</dbReference>
<dbReference type="InterPro" id="IPR046965">
    <property type="entry name" value="Cyclin_A/B-like"/>
</dbReference>
<evidence type="ECO:0000256" key="1">
    <source>
        <dbReference type="RuleBase" id="RU000383"/>
    </source>
</evidence>
<dbReference type="PANTHER" id="PTHR10177">
    <property type="entry name" value="CYCLINS"/>
    <property type="match status" value="1"/>
</dbReference>
<dbReference type="InterPro" id="IPR039361">
    <property type="entry name" value="Cyclin"/>
</dbReference>
<organism evidence="3 4">
    <name type="scientific">Blepharisma stoltei</name>
    <dbReference type="NCBI Taxonomy" id="1481888"/>
    <lineage>
        <taxon>Eukaryota</taxon>
        <taxon>Sar</taxon>
        <taxon>Alveolata</taxon>
        <taxon>Ciliophora</taxon>
        <taxon>Postciliodesmatophora</taxon>
        <taxon>Heterotrichea</taxon>
        <taxon>Heterotrichida</taxon>
        <taxon>Blepharismidae</taxon>
        <taxon>Blepharisma</taxon>
    </lineage>
</organism>
<dbReference type="GO" id="GO:0044772">
    <property type="term" value="P:mitotic cell cycle phase transition"/>
    <property type="evidence" value="ECO:0007669"/>
    <property type="project" value="InterPro"/>
</dbReference>
<dbReference type="Gene3D" id="1.10.472.10">
    <property type="entry name" value="Cyclin-like"/>
    <property type="match status" value="2"/>
</dbReference>
<keyword evidence="1" id="KW-0195">Cyclin</keyword>
<accession>A0AAU9JNG4</accession>
<dbReference type="GO" id="GO:0016538">
    <property type="term" value="F:cyclin-dependent protein serine/threonine kinase regulator activity"/>
    <property type="evidence" value="ECO:0007669"/>
    <property type="project" value="InterPro"/>
</dbReference>
<dbReference type="SMART" id="SM00385">
    <property type="entry name" value="CYCLIN"/>
    <property type="match status" value="1"/>
</dbReference>
<reference evidence="3" key="1">
    <citation type="submission" date="2021-09" db="EMBL/GenBank/DDBJ databases">
        <authorList>
            <consortium name="AG Swart"/>
            <person name="Singh M."/>
            <person name="Singh A."/>
            <person name="Seah K."/>
            <person name="Emmerich C."/>
        </authorList>
    </citation>
    <scope>NUCLEOTIDE SEQUENCE</scope>
    <source>
        <strain evidence="3">ATCC30299</strain>
    </source>
</reference>
<dbReference type="Proteomes" id="UP001162131">
    <property type="component" value="Unassembled WGS sequence"/>
</dbReference>
<name>A0AAU9JNG4_9CILI</name>
<dbReference type="EMBL" id="CAJZBQ010000047">
    <property type="protein sequence ID" value="CAG9329371.1"/>
    <property type="molecule type" value="Genomic_DNA"/>
</dbReference>
<protein>
    <recommendedName>
        <fullName evidence="2">Cyclin-like domain-containing protein</fullName>
    </recommendedName>
</protein>
<dbReference type="PIRSF" id="PIRSF001771">
    <property type="entry name" value="Cyclin_A_B_D_E"/>
    <property type="match status" value="1"/>
</dbReference>